<dbReference type="Proteomes" id="UP000243250">
    <property type="component" value="Unassembled WGS sequence"/>
</dbReference>
<keyword evidence="2" id="KW-0812">Transmembrane</keyword>
<name>A0A1I6G2X6_9EURY</name>
<evidence type="ECO:0000256" key="2">
    <source>
        <dbReference type="SAM" id="Phobius"/>
    </source>
</evidence>
<dbReference type="Pfam" id="PF23928">
    <property type="entry name" value="DUF7266"/>
    <property type="match status" value="1"/>
</dbReference>
<evidence type="ECO:0000256" key="1">
    <source>
        <dbReference type="SAM" id="MobiDB-lite"/>
    </source>
</evidence>
<dbReference type="InterPro" id="IPR055690">
    <property type="entry name" value="DUF7266"/>
</dbReference>
<evidence type="ECO:0000313" key="3">
    <source>
        <dbReference type="EMBL" id="SFR36417.1"/>
    </source>
</evidence>
<keyword evidence="4" id="KW-1185">Reference proteome</keyword>
<dbReference type="AlphaFoldDB" id="A0A1I6G2X6"/>
<reference evidence="4" key="1">
    <citation type="submission" date="2016-10" db="EMBL/GenBank/DDBJ databases">
        <authorList>
            <person name="Varghese N."/>
            <person name="Submissions S."/>
        </authorList>
    </citation>
    <scope>NUCLEOTIDE SEQUENCE [LARGE SCALE GENOMIC DNA]</scope>
    <source>
        <strain evidence="4">CGMCC 1.8711</strain>
    </source>
</reference>
<organism evidence="3 4">
    <name type="scientific">Halogeometricum limi</name>
    <dbReference type="NCBI Taxonomy" id="555875"/>
    <lineage>
        <taxon>Archaea</taxon>
        <taxon>Methanobacteriati</taxon>
        <taxon>Methanobacteriota</taxon>
        <taxon>Stenosarchaea group</taxon>
        <taxon>Halobacteria</taxon>
        <taxon>Halobacteriales</taxon>
        <taxon>Haloferacaceae</taxon>
        <taxon>Halogeometricum</taxon>
    </lineage>
</organism>
<feature type="region of interest" description="Disordered" evidence="1">
    <location>
        <begin position="1"/>
        <end position="27"/>
    </location>
</feature>
<sequence length="179" mass="19157">MSDDARRLRRTGRTGRTRRTRRATADRGLSPVVGKSLELGIVVLFIALLTTSFYGSIVPDYRTAAAAEVGERALVGAAERVESAVPERTSRLDRRVAVSLPPTVRGDPYRVRAVSNASDGTTALVLDHPDAGIGGRVTLTLPTRPVDVSGTWRSSSESWAVVSDEGSRLSVELQNGGRS</sequence>
<feature type="compositionally biased region" description="Basic residues" evidence="1">
    <location>
        <begin position="7"/>
        <end position="22"/>
    </location>
</feature>
<gene>
    <name evidence="3" type="ORF">SAMN04488124_0767</name>
</gene>
<accession>A0A1I6G2X6</accession>
<keyword evidence="2" id="KW-0472">Membrane</keyword>
<evidence type="ECO:0000313" key="4">
    <source>
        <dbReference type="Proteomes" id="UP000243250"/>
    </source>
</evidence>
<proteinExistence type="predicted"/>
<dbReference type="STRING" id="555875.SAMN04488124_0767"/>
<dbReference type="EMBL" id="FOYS01000001">
    <property type="protein sequence ID" value="SFR36417.1"/>
    <property type="molecule type" value="Genomic_DNA"/>
</dbReference>
<feature type="transmembrane region" description="Helical" evidence="2">
    <location>
        <begin position="37"/>
        <end position="57"/>
    </location>
</feature>
<dbReference type="RefSeq" id="WP_245758287.1">
    <property type="nucleotide sequence ID" value="NZ_FOYS01000001.1"/>
</dbReference>
<keyword evidence="2" id="KW-1133">Transmembrane helix</keyword>
<protein>
    <submittedName>
        <fullName evidence="3">Uncharacterized protein</fullName>
    </submittedName>
</protein>